<feature type="compositionally biased region" description="Basic and acidic residues" evidence="8">
    <location>
        <begin position="786"/>
        <end position="821"/>
    </location>
</feature>
<evidence type="ECO:0000256" key="7">
    <source>
        <dbReference type="ARBA" id="ARBA00023242"/>
    </source>
</evidence>
<dbReference type="EMBL" id="PYWC01000057">
    <property type="protein sequence ID" value="PWW74777.1"/>
    <property type="molecule type" value="Genomic_DNA"/>
</dbReference>
<feature type="compositionally biased region" description="Polar residues" evidence="8">
    <location>
        <begin position="1157"/>
        <end position="1180"/>
    </location>
</feature>
<feature type="compositionally biased region" description="Basic and acidic residues" evidence="8">
    <location>
        <begin position="1142"/>
        <end position="1154"/>
    </location>
</feature>
<organism evidence="10 11">
    <name type="scientific">Tuber magnatum</name>
    <name type="common">white Piedmont truffle</name>
    <dbReference type="NCBI Taxonomy" id="42249"/>
    <lineage>
        <taxon>Eukaryota</taxon>
        <taxon>Fungi</taxon>
        <taxon>Dikarya</taxon>
        <taxon>Ascomycota</taxon>
        <taxon>Pezizomycotina</taxon>
        <taxon>Pezizomycetes</taxon>
        <taxon>Pezizales</taxon>
        <taxon>Tuberaceae</taxon>
        <taxon>Tuber</taxon>
    </lineage>
</organism>
<dbReference type="Proteomes" id="UP000246991">
    <property type="component" value="Unassembled WGS sequence"/>
</dbReference>
<name>A0A317SMF6_9PEZI</name>
<dbReference type="GO" id="GO:0005819">
    <property type="term" value="C:spindle"/>
    <property type="evidence" value="ECO:0007669"/>
    <property type="project" value="UniProtKB-SubCell"/>
</dbReference>
<comment type="similarity">
    <text evidence="3">Belongs to the INCENP family.</text>
</comment>
<feature type="compositionally biased region" description="Polar residues" evidence="8">
    <location>
        <begin position="172"/>
        <end position="193"/>
    </location>
</feature>
<feature type="compositionally biased region" description="Polar residues" evidence="8">
    <location>
        <begin position="577"/>
        <end position="590"/>
    </location>
</feature>
<evidence type="ECO:0000256" key="5">
    <source>
        <dbReference type="ARBA" id="ARBA00022829"/>
    </source>
</evidence>
<dbReference type="OrthoDB" id="6123at2759"/>
<feature type="compositionally biased region" description="Low complexity" evidence="8">
    <location>
        <begin position="1038"/>
        <end position="1056"/>
    </location>
</feature>
<evidence type="ECO:0000256" key="8">
    <source>
        <dbReference type="SAM" id="MobiDB-lite"/>
    </source>
</evidence>
<protein>
    <recommendedName>
        <fullName evidence="9">Inner centromere protein ARK-binding domain-containing protein</fullName>
    </recommendedName>
</protein>
<feature type="compositionally biased region" description="Basic and acidic residues" evidence="8">
    <location>
        <begin position="944"/>
        <end position="954"/>
    </location>
</feature>
<evidence type="ECO:0000256" key="3">
    <source>
        <dbReference type="ARBA" id="ARBA00010042"/>
    </source>
</evidence>
<feature type="compositionally biased region" description="Polar residues" evidence="8">
    <location>
        <begin position="1022"/>
        <end position="1032"/>
    </location>
</feature>
<feature type="compositionally biased region" description="Polar residues" evidence="8">
    <location>
        <begin position="1057"/>
        <end position="1076"/>
    </location>
</feature>
<feature type="compositionally biased region" description="Basic and acidic residues" evidence="8">
    <location>
        <begin position="1079"/>
        <end position="1115"/>
    </location>
</feature>
<gene>
    <name evidence="10" type="ORF">C7212DRAFT_283393</name>
</gene>
<dbReference type="Pfam" id="PF03941">
    <property type="entry name" value="INCENP_ARK-bind"/>
    <property type="match status" value="1"/>
</dbReference>
<dbReference type="PANTHER" id="PTHR13142:SF1">
    <property type="entry name" value="INNER CENTROMERE PROTEIN"/>
    <property type="match status" value="1"/>
</dbReference>
<feature type="compositionally biased region" description="Basic and acidic residues" evidence="8">
    <location>
        <begin position="1271"/>
        <end position="1281"/>
    </location>
</feature>
<evidence type="ECO:0000259" key="9">
    <source>
        <dbReference type="Pfam" id="PF03941"/>
    </source>
</evidence>
<feature type="region of interest" description="Disordered" evidence="8">
    <location>
        <begin position="785"/>
        <end position="1358"/>
    </location>
</feature>
<feature type="compositionally biased region" description="Basic and acidic residues" evidence="8">
    <location>
        <begin position="508"/>
        <end position="524"/>
    </location>
</feature>
<feature type="compositionally biased region" description="Basic and acidic residues" evidence="8">
    <location>
        <begin position="280"/>
        <end position="292"/>
    </location>
</feature>
<feature type="compositionally biased region" description="Basic and acidic residues" evidence="8">
    <location>
        <begin position="1205"/>
        <end position="1217"/>
    </location>
</feature>
<keyword evidence="4" id="KW-0963">Cytoplasm</keyword>
<dbReference type="STRING" id="42249.A0A317SMF6"/>
<feature type="domain" description="Inner centromere protein ARK-binding" evidence="9">
    <location>
        <begin position="1344"/>
        <end position="1403"/>
    </location>
</feature>
<feature type="region of interest" description="Disordered" evidence="8">
    <location>
        <begin position="114"/>
        <end position="692"/>
    </location>
</feature>
<feature type="compositionally biased region" description="Basic and acidic residues" evidence="8">
    <location>
        <begin position="978"/>
        <end position="994"/>
    </location>
</feature>
<dbReference type="GO" id="GO:0005634">
    <property type="term" value="C:nucleus"/>
    <property type="evidence" value="ECO:0007669"/>
    <property type="project" value="UniProtKB-SubCell"/>
</dbReference>
<evidence type="ECO:0000256" key="2">
    <source>
        <dbReference type="ARBA" id="ARBA00004186"/>
    </source>
</evidence>
<dbReference type="InterPro" id="IPR005635">
    <property type="entry name" value="Inner_centromere_prot_ARK-bd"/>
</dbReference>
<evidence type="ECO:0000256" key="4">
    <source>
        <dbReference type="ARBA" id="ARBA00022490"/>
    </source>
</evidence>
<feature type="compositionally biased region" description="Basic and acidic residues" evidence="8">
    <location>
        <begin position="619"/>
        <end position="639"/>
    </location>
</feature>
<evidence type="ECO:0000256" key="6">
    <source>
        <dbReference type="ARBA" id="ARBA00023212"/>
    </source>
</evidence>
<evidence type="ECO:0000313" key="11">
    <source>
        <dbReference type="Proteomes" id="UP000246991"/>
    </source>
</evidence>
<comment type="caution">
    <text evidence="10">The sequence shown here is derived from an EMBL/GenBank/DDBJ whole genome shotgun (WGS) entry which is preliminary data.</text>
</comment>
<feature type="compositionally biased region" description="Low complexity" evidence="8">
    <location>
        <begin position="1288"/>
        <end position="1309"/>
    </location>
</feature>
<feature type="compositionally biased region" description="Polar residues" evidence="8">
    <location>
        <begin position="383"/>
        <end position="392"/>
    </location>
</feature>
<keyword evidence="11" id="KW-1185">Reference proteome</keyword>
<dbReference type="PANTHER" id="PTHR13142">
    <property type="entry name" value="INNER CENTROMERE PROTEIN"/>
    <property type="match status" value="1"/>
</dbReference>
<keyword evidence="7" id="KW-0539">Nucleus</keyword>
<comment type="subcellular location">
    <subcellularLocation>
        <location evidence="2">Cytoplasm</location>
        <location evidence="2">Cytoskeleton</location>
        <location evidence="2">Spindle</location>
    </subcellularLocation>
    <subcellularLocation>
        <location evidence="1">Nucleus</location>
    </subcellularLocation>
</comment>
<evidence type="ECO:0000313" key="10">
    <source>
        <dbReference type="EMBL" id="PWW74777.1"/>
    </source>
</evidence>
<feature type="compositionally biased region" description="Low complexity" evidence="8">
    <location>
        <begin position="822"/>
        <end position="842"/>
    </location>
</feature>
<feature type="compositionally biased region" description="Low complexity" evidence="8">
    <location>
        <begin position="1244"/>
        <end position="1256"/>
    </location>
</feature>
<feature type="compositionally biased region" description="Polar residues" evidence="8">
    <location>
        <begin position="1129"/>
        <end position="1141"/>
    </location>
</feature>
<feature type="compositionally biased region" description="Basic and acidic residues" evidence="8">
    <location>
        <begin position="880"/>
        <end position="928"/>
    </location>
</feature>
<reference evidence="10 11" key="1">
    <citation type="submission" date="2018-03" db="EMBL/GenBank/DDBJ databases">
        <title>Genomes of Pezizomycetes fungi and the evolution of truffles.</title>
        <authorList>
            <person name="Murat C."/>
            <person name="Payen T."/>
            <person name="Noel B."/>
            <person name="Kuo A."/>
            <person name="Martin F.M."/>
        </authorList>
    </citation>
    <scope>NUCLEOTIDE SEQUENCE [LARGE SCALE GENOMIC DNA]</scope>
    <source>
        <strain evidence="10">091103-1</strain>
    </source>
</reference>
<proteinExistence type="inferred from homology"/>
<feature type="compositionally biased region" description="Basic and acidic residues" evidence="8">
    <location>
        <begin position="236"/>
        <end position="248"/>
    </location>
</feature>
<accession>A0A317SMF6</accession>
<evidence type="ECO:0000256" key="1">
    <source>
        <dbReference type="ARBA" id="ARBA00004123"/>
    </source>
</evidence>
<feature type="compositionally biased region" description="Low complexity" evidence="8">
    <location>
        <begin position="345"/>
        <end position="355"/>
    </location>
</feature>
<dbReference type="GO" id="GO:0007059">
    <property type="term" value="P:chromosome segregation"/>
    <property type="evidence" value="ECO:0007669"/>
    <property type="project" value="UniProtKB-KW"/>
</dbReference>
<keyword evidence="6" id="KW-0206">Cytoskeleton</keyword>
<feature type="compositionally biased region" description="Polar residues" evidence="8">
    <location>
        <begin position="640"/>
        <end position="655"/>
    </location>
</feature>
<keyword evidence="5" id="KW-0159">Chromosome partition</keyword>
<feature type="region of interest" description="Disordered" evidence="8">
    <location>
        <begin position="743"/>
        <end position="762"/>
    </location>
</feature>
<sequence length="1456" mass="160468">MAGRPISKIAPVGSMTWITNERTTIRQLGEQDFEDFTFSARGELEWLNEHMADIFERGQVDMTELLKTPGRLRGKTPRAARQQLRQVEPFGDVLGANKPTAILPAGDNRFCNALPQLPSNGSRVSPAHEKSLGSKSPNRLVRKQQDVNPPQKVDGTMRDSGIEFSQAEGPATQVNDSGIWSASSEYASQQSIYPSRRKSTPVDVPVQEEAALPSPALPPAPERESDGRTTRQSFRTAHEDEASSERPRSPVQKAPKLPKKSPGKPKPQLVSPAKTISRSPKKDAAPAPEPRRSGRLHSGRGSADSELSNGGNEVPPSSSPPVIRPAPSQKKAESFTEKTADEGYPQLPREPAQAPEPEPASAGTPIRHAQKVEKAPQAEAQMTPASERSGSGSPEPVIRKSILNFPSLPAREPLTNKKKSLGVRATRESHLEQLRANGTSRASWMNRKGNGKSLGAANRPVDAMANSIEDRDEDEPKPVEGSLKRKSGHQETMRSRKKSKSINPAEAAAREEDSNGETEKDKALHNKISTQRLHEKIQQLGKVKAPRETHSVSVLAAEPAYPDLSQLRQDQPPAPTRQPNSIHQGESTRPVTDELLQEREKVGEKTRSESFTKPNLARSHTEPRMGVEEEPIRRPDSPKKTQTARMATLTRTMSDVSAPPPRSPAARPRLSKSFSEVRHQEPDLQSPLSPRGEGAITAVKTHTASVFKKAKEMLLKSSVSSASAKIESLSPAPRWQGINVMKQSTKIDTGVEHSQPSAKSPLEQLYPDLNSVAAAQQLSEVVSVEKPVEKPVSVKEVRQTRNSRSKEVGKEEAEETEKAEKAQNVAEKAVEEVVLGEAAAVEPVKEGRQTGNSSSRETPQEEVTAPAPSLIKSPRKLKNAAREEELRQVRELRRKHQEEMLRKEREELRRRRQAEQQREKEEQQRRAIEVSSDSSSSSEDEEGERAVDREENRGRFGSSAEPERPPSRLQKAGSRFQRPIENKRPSRPTKEAPKSKPAPVNIRIGTASQREMQDQRGKMTAPTGSSLISALKSSFEPPLNASASQSSLQSVPSNSSIRSGSNTGTLKQLKSLTAAANQLKKEQEERERKMAAKREIDRRRQENQRRQIQEEEQKKMRQKPAQAVPPSAKTLSRIQSVANLRQKSEEPENKRLEYQTKAASFQKSNASKRALQQESSSDDLQNARLAPPRPGGPAYQQEGAKKRRTGEFDEERPRPAKEMAPPIRQSAVKGGLGQKSGFPHGYVPASQSASSSTAPSVLRPPTKPGSVPHVESVKFSKEKLRFAPAETPASASGPFSSDPAPDPASNSTAFKTPGTSKSIRPTKTPAGVKESPIYQNGELIELPEIPTDSEDEDDDDNYATKETFRVPDWAESPELRAQLQRQQTMNPEEIFGPMARLDMEAIFTNRNERQMARFRSRTSSANWNGADRLTPAEVAADHEARLRMIEQGGWVYQPAP</sequence>
<feature type="compositionally biased region" description="Acidic residues" evidence="8">
    <location>
        <begin position="1347"/>
        <end position="1357"/>
    </location>
</feature>
<feature type="compositionally biased region" description="Basic and acidic residues" evidence="8">
    <location>
        <begin position="330"/>
        <end position="341"/>
    </location>
</feature>
<feature type="compositionally biased region" description="Basic and acidic residues" evidence="8">
    <location>
        <begin position="596"/>
        <end position="610"/>
    </location>
</feature>
<feature type="compositionally biased region" description="Polar residues" evidence="8">
    <location>
        <begin position="743"/>
        <end position="758"/>
    </location>
</feature>